<keyword evidence="8 11" id="KW-0406">Ion transport</keyword>
<organism evidence="15 16">
    <name type="scientific">Strongylocentrotus purpuratus</name>
    <name type="common">Purple sea urchin</name>
    <dbReference type="NCBI Taxonomy" id="7668"/>
    <lineage>
        <taxon>Eukaryota</taxon>
        <taxon>Metazoa</taxon>
        <taxon>Echinodermata</taxon>
        <taxon>Eleutherozoa</taxon>
        <taxon>Echinozoa</taxon>
        <taxon>Echinoidea</taxon>
        <taxon>Euechinoidea</taxon>
        <taxon>Echinacea</taxon>
        <taxon>Camarodonta</taxon>
        <taxon>Echinidea</taxon>
        <taxon>Strongylocentrotidae</taxon>
        <taxon>Strongylocentrotus</taxon>
    </lineage>
</organism>
<keyword evidence="5 11" id="KW-0812">Transmembrane</keyword>
<evidence type="ECO:0000259" key="14">
    <source>
        <dbReference type="Pfam" id="PF02932"/>
    </source>
</evidence>
<feature type="transmembrane region" description="Helical" evidence="11">
    <location>
        <begin position="306"/>
        <end position="325"/>
    </location>
</feature>
<evidence type="ECO:0000256" key="12">
    <source>
        <dbReference type="SAM" id="MobiDB-lite"/>
    </source>
</evidence>
<dbReference type="EnsemblMetazoa" id="XM_011668004">
    <property type="protein sequence ID" value="XP_011666306"/>
    <property type="gene ID" value="LOC576725"/>
</dbReference>
<dbReference type="PRINTS" id="PR00252">
    <property type="entry name" value="NRIONCHANNEL"/>
</dbReference>
<keyword evidence="10 11" id="KW-0407">Ion channel</keyword>
<evidence type="ECO:0000313" key="16">
    <source>
        <dbReference type="Proteomes" id="UP000007110"/>
    </source>
</evidence>
<dbReference type="SUPFAM" id="SSF63712">
    <property type="entry name" value="Nicotinic receptor ligand binding domain-like"/>
    <property type="match status" value="1"/>
</dbReference>
<dbReference type="KEGG" id="spu:576725"/>
<keyword evidence="3 11" id="KW-0813">Transport</keyword>
<sequence>MANMIMRVLIILGIWILHCEITESLNCTAQDAEERLVSSLYNELLDGYDSRVRPCVNGDAVHVFLDVFLASLDGIDEKHLDYSITATIHQRWHDPRLTFNGTTTLPPTAYLVDRVWHPNIVIGNAKEVLLHHISDTNQYVTVDWDGNVTLVQRLSVKLSCAMDFHRFPMDTQKCNMDLQSFGLTTSDLVLLWGAQKLEFHSHHMRLPQYFLIGVDFFDCTEQRYNGIFSCVRAQFTLERTLGYYMLQAFIPSIALVMVSWVTFWIDVRASPARVGLGVTIILSVISKTNGVRLDIPPVSYLKAIDVWYTSCLFFVIGALLEYALVHHLSLGTKKTKQKVLAFIPKQGSSSQESAMGVSHGTIESISAPCRISRQHQVIRRDETTGELRTTASAPPLDNKHPQPLQTTSPSGRQASAIGRETSRMQGQEVSTCYHCNSMPGETHVIDLISRWLFSIGFAIFNICFWAYYLPTNYTPEYLTDDEKFVSHSVGNL</sequence>
<evidence type="ECO:0000256" key="3">
    <source>
        <dbReference type="ARBA" id="ARBA00022448"/>
    </source>
</evidence>
<dbReference type="InterPro" id="IPR036734">
    <property type="entry name" value="Neur_chan_lig-bd_sf"/>
</dbReference>
<dbReference type="InterPro" id="IPR006202">
    <property type="entry name" value="Neur_chan_lig-bd"/>
</dbReference>
<protein>
    <submittedName>
        <fullName evidence="15">Uncharacterized protein</fullName>
    </submittedName>
</protein>
<evidence type="ECO:0000313" key="15">
    <source>
        <dbReference type="EnsemblMetazoa" id="XP_011666306"/>
    </source>
</evidence>
<dbReference type="InterPro" id="IPR018000">
    <property type="entry name" value="Neurotransmitter_ion_chnl_CS"/>
</dbReference>
<dbReference type="GO" id="GO:0004888">
    <property type="term" value="F:transmembrane signaling receptor activity"/>
    <property type="evidence" value="ECO:0007669"/>
    <property type="project" value="InterPro"/>
</dbReference>
<dbReference type="GO" id="GO:0005886">
    <property type="term" value="C:plasma membrane"/>
    <property type="evidence" value="ECO:0007669"/>
    <property type="project" value="UniProtKB-SubCell"/>
</dbReference>
<evidence type="ECO:0000256" key="10">
    <source>
        <dbReference type="ARBA" id="ARBA00023303"/>
    </source>
</evidence>
<reference evidence="15" key="2">
    <citation type="submission" date="2021-01" db="UniProtKB">
        <authorList>
            <consortium name="EnsemblMetazoa"/>
        </authorList>
    </citation>
    <scope>IDENTIFICATION</scope>
</reference>
<dbReference type="AlphaFoldDB" id="A0A7M7LVT5"/>
<name>A0A7M7LVT5_STRPU</name>
<dbReference type="InterPro" id="IPR036719">
    <property type="entry name" value="Neuro-gated_channel_TM_sf"/>
</dbReference>
<evidence type="ECO:0000256" key="7">
    <source>
        <dbReference type="ARBA" id="ARBA00022989"/>
    </source>
</evidence>
<dbReference type="InterPro" id="IPR006028">
    <property type="entry name" value="GABAA/Glycine_rcpt"/>
</dbReference>
<dbReference type="InterPro" id="IPR006029">
    <property type="entry name" value="Neurotrans-gated_channel_TM"/>
</dbReference>
<keyword evidence="6 11" id="KW-0732">Signal</keyword>
<feature type="transmembrane region" description="Helical" evidence="11">
    <location>
        <begin position="270"/>
        <end position="286"/>
    </location>
</feature>
<dbReference type="Gene3D" id="1.20.58.390">
    <property type="entry name" value="Neurotransmitter-gated ion-channel transmembrane domain"/>
    <property type="match status" value="1"/>
</dbReference>
<feature type="domain" description="Neurotransmitter-gated ion-channel transmembrane" evidence="14">
    <location>
        <begin position="250"/>
        <end position="465"/>
    </location>
</feature>
<dbReference type="CDD" id="cd18987">
    <property type="entry name" value="LGIC_ECD_anion"/>
    <property type="match status" value="1"/>
</dbReference>
<evidence type="ECO:0000259" key="13">
    <source>
        <dbReference type="Pfam" id="PF02931"/>
    </source>
</evidence>
<dbReference type="RefSeq" id="XP_011666306.2">
    <property type="nucleotide sequence ID" value="XM_011668004.2"/>
</dbReference>
<dbReference type="GeneID" id="576725"/>
<feature type="signal peptide" evidence="11">
    <location>
        <begin position="1"/>
        <end position="24"/>
    </location>
</feature>
<keyword evidence="16" id="KW-1185">Reference proteome</keyword>
<feature type="chain" id="PRO_5029938315" evidence="11">
    <location>
        <begin position="25"/>
        <end position="492"/>
    </location>
</feature>
<dbReference type="PROSITE" id="PS00236">
    <property type="entry name" value="NEUROTR_ION_CHANNEL"/>
    <property type="match status" value="1"/>
</dbReference>
<dbReference type="GO" id="GO:1902476">
    <property type="term" value="P:chloride transmembrane transport"/>
    <property type="evidence" value="ECO:0000318"/>
    <property type="project" value="GO_Central"/>
</dbReference>
<dbReference type="Proteomes" id="UP000007110">
    <property type="component" value="Unassembled WGS sequence"/>
</dbReference>
<dbReference type="Pfam" id="PF02931">
    <property type="entry name" value="Neur_chan_LBD"/>
    <property type="match status" value="1"/>
</dbReference>
<evidence type="ECO:0000256" key="6">
    <source>
        <dbReference type="ARBA" id="ARBA00022729"/>
    </source>
</evidence>
<keyword evidence="4" id="KW-1003">Cell membrane</keyword>
<evidence type="ECO:0000256" key="8">
    <source>
        <dbReference type="ARBA" id="ARBA00023065"/>
    </source>
</evidence>
<feature type="compositionally biased region" description="Polar residues" evidence="12">
    <location>
        <begin position="403"/>
        <end position="413"/>
    </location>
</feature>
<feature type="transmembrane region" description="Helical" evidence="11">
    <location>
        <begin position="447"/>
        <end position="468"/>
    </location>
</feature>
<dbReference type="SUPFAM" id="SSF90112">
    <property type="entry name" value="Neurotransmitter-gated ion-channel transmembrane pore"/>
    <property type="match status" value="1"/>
</dbReference>
<evidence type="ECO:0000256" key="4">
    <source>
        <dbReference type="ARBA" id="ARBA00022475"/>
    </source>
</evidence>
<accession>A0A7M7LVT5</accession>
<keyword evidence="9 11" id="KW-0472">Membrane</keyword>
<dbReference type="InParanoid" id="A0A7M7LVT5"/>
<dbReference type="Pfam" id="PF02932">
    <property type="entry name" value="Neur_chan_memb"/>
    <property type="match status" value="1"/>
</dbReference>
<feature type="region of interest" description="Disordered" evidence="12">
    <location>
        <begin position="380"/>
        <end position="420"/>
    </location>
</feature>
<dbReference type="Gene3D" id="2.70.170.10">
    <property type="entry name" value="Neurotransmitter-gated ion-channel ligand-binding domain"/>
    <property type="match status" value="1"/>
</dbReference>
<dbReference type="PRINTS" id="PR00253">
    <property type="entry name" value="GABAARECEPTR"/>
</dbReference>
<dbReference type="InterPro" id="IPR038050">
    <property type="entry name" value="Neuro_actylchol_rec"/>
</dbReference>
<keyword evidence="7 11" id="KW-1133">Transmembrane helix</keyword>
<dbReference type="InterPro" id="IPR006201">
    <property type="entry name" value="Neur_channel"/>
</dbReference>
<dbReference type="GO" id="GO:0098794">
    <property type="term" value="C:postsynapse"/>
    <property type="evidence" value="ECO:0007669"/>
    <property type="project" value="GOC"/>
</dbReference>
<dbReference type="OrthoDB" id="407674at2759"/>
<dbReference type="CDD" id="cd19049">
    <property type="entry name" value="LGIC_TM_anion"/>
    <property type="match status" value="1"/>
</dbReference>
<reference evidence="16" key="1">
    <citation type="submission" date="2015-02" db="EMBL/GenBank/DDBJ databases">
        <title>Genome sequencing for Strongylocentrotus purpuratus.</title>
        <authorList>
            <person name="Murali S."/>
            <person name="Liu Y."/>
            <person name="Vee V."/>
            <person name="English A."/>
            <person name="Wang M."/>
            <person name="Skinner E."/>
            <person name="Han Y."/>
            <person name="Muzny D.M."/>
            <person name="Worley K.C."/>
            <person name="Gibbs R.A."/>
        </authorList>
    </citation>
    <scope>NUCLEOTIDE SEQUENCE</scope>
</reference>
<dbReference type="OMA" id="YQITEST"/>
<proteinExistence type="inferred from homology"/>
<feature type="domain" description="Neurotransmitter-gated ion-channel ligand-binding" evidence="13">
    <location>
        <begin position="39"/>
        <end position="239"/>
    </location>
</feature>
<feature type="transmembrane region" description="Helical" evidence="11">
    <location>
        <begin position="241"/>
        <end position="263"/>
    </location>
</feature>
<evidence type="ECO:0000256" key="2">
    <source>
        <dbReference type="ARBA" id="ARBA00004236"/>
    </source>
</evidence>
<dbReference type="PANTHER" id="PTHR18945">
    <property type="entry name" value="NEUROTRANSMITTER GATED ION CHANNEL"/>
    <property type="match status" value="1"/>
</dbReference>
<evidence type="ECO:0000256" key="1">
    <source>
        <dbReference type="ARBA" id="ARBA00004141"/>
    </source>
</evidence>
<comment type="similarity">
    <text evidence="11">Belongs to the ligand-gated ion channel (TC 1.A.9) family.</text>
</comment>
<evidence type="ECO:0000256" key="11">
    <source>
        <dbReference type="RuleBase" id="RU000687"/>
    </source>
</evidence>
<dbReference type="FunFam" id="2.70.170.10:FF:000045">
    <property type="entry name" value="Predicted protein"/>
    <property type="match status" value="1"/>
</dbReference>
<evidence type="ECO:0000256" key="5">
    <source>
        <dbReference type="ARBA" id="ARBA00022692"/>
    </source>
</evidence>
<dbReference type="NCBIfam" id="TIGR00860">
    <property type="entry name" value="LIC"/>
    <property type="match status" value="1"/>
</dbReference>
<dbReference type="GO" id="GO:0005231">
    <property type="term" value="F:excitatory extracellular ligand-gated monoatomic ion channel activity"/>
    <property type="evidence" value="ECO:0000318"/>
    <property type="project" value="GO_Central"/>
</dbReference>
<comment type="subcellular location">
    <subcellularLocation>
        <location evidence="2">Cell membrane</location>
    </subcellularLocation>
    <subcellularLocation>
        <location evidence="1">Membrane</location>
        <topology evidence="1">Multi-pass membrane protein</topology>
    </subcellularLocation>
</comment>
<evidence type="ECO:0000256" key="9">
    <source>
        <dbReference type="ARBA" id="ARBA00023136"/>
    </source>
</evidence>